<gene>
    <name evidence="1" type="ORF">HF896_14510</name>
</gene>
<proteinExistence type="predicted"/>
<protein>
    <submittedName>
        <fullName evidence="1">Uncharacterized protein</fullName>
    </submittedName>
</protein>
<evidence type="ECO:0000313" key="1">
    <source>
        <dbReference type="EMBL" id="QKD44751.1"/>
    </source>
</evidence>
<evidence type="ECO:0000313" key="2">
    <source>
        <dbReference type="Proteomes" id="UP000500755"/>
    </source>
</evidence>
<name>A0A858ZWD5_9BURK</name>
<reference evidence="1 2" key="1">
    <citation type="submission" date="2020-05" db="EMBL/GenBank/DDBJ databases">
        <title>Complete genome sequence of Alicycliphilus denitrificans DP3.</title>
        <authorList>
            <person name="Chen X."/>
        </authorList>
    </citation>
    <scope>NUCLEOTIDE SEQUENCE [LARGE SCALE GENOMIC DNA]</scope>
    <source>
        <strain evidence="1 2">DP3</strain>
    </source>
</reference>
<sequence length="64" mass="7416">MLSLRRYVFVDTLQGDGFNLRRQFLLLFQYFHALAAIGPRSLAQGIEDQICIRHSSTLFPRGFL</sequence>
<dbReference type="EMBL" id="CP051298">
    <property type="protein sequence ID" value="QKD44751.1"/>
    <property type="molecule type" value="Genomic_DNA"/>
</dbReference>
<organism evidence="1 2">
    <name type="scientific">Alicycliphilus denitrificans</name>
    <dbReference type="NCBI Taxonomy" id="179636"/>
    <lineage>
        <taxon>Bacteria</taxon>
        <taxon>Pseudomonadati</taxon>
        <taxon>Pseudomonadota</taxon>
        <taxon>Betaproteobacteria</taxon>
        <taxon>Burkholderiales</taxon>
        <taxon>Comamonadaceae</taxon>
        <taxon>Alicycliphilus</taxon>
    </lineage>
</organism>
<dbReference type="RefSeq" id="WP_168727979.1">
    <property type="nucleotide sequence ID" value="NZ_CP051298.1"/>
</dbReference>
<accession>A0A858ZWD5</accession>
<dbReference type="AlphaFoldDB" id="A0A858ZWD5"/>
<dbReference type="Proteomes" id="UP000500755">
    <property type="component" value="Chromosome"/>
</dbReference>